<proteinExistence type="predicted"/>
<accession>A0A6B0U5E9</accession>
<feature type="signal peptide" evidence="1">
    <location>
        <begin position="1"/>
        <end position="21"/>
    </location>
</feature>
<feature type="chain" id="PRO_5025487220" evidence="1">
    <location>
        <begin position="22"/>
        <end position="77"/>
    </location>
</feature>
<organism evidence="2">
    <name type="scientific">Ixodes ricinus</name>
    <name type="common">Common tick</name>
    <name type="synonym">Acarus ricinus</name>
    <dbReference type="NCBI Taxonomy" id="34613"/>
    <lineage>
        <taxon>Eukaryota</taxon>
        <taxon>Metazoa</taxon>
        <taxon>Ecdysozoa</taxon>
        <taxon>Arthropoda</taxon>
        <taxon>Chelicerata</taxon>
        <taxon>Arachnida</taxon>
        <taxon>Acari</taxon>
        <taxon>Parasitiformes</taxon>
        <taxon>Ixodida</taxon>
        <taxon>Ixodoidea</taxon>
        <taxon>Ixodidae</taxon>
        <taxon>Ixodinae</taxon>
        <taxon>Ixodes</taxon>
    </lineage>
</organism>
<sequence length="77" mass="8427">MQDKSSFVFCLHSCIVCAVTAKCNCRAACSLCLVCRGLDQIGFLQGTIPDCSCTSSRRQMNSLYVTKDGSQNSNLFF</sequence>
<evidence type="ECO:0000313" key="2">
    <source>
        <dbReference type="EMBL" id="MXU83765.1"/>
    </source>
</evidence>
<dbReference type="AlphaFoldDB" id="A0A6B0U5E9"/>
<reference evidence="2" key="1">
    <citation type="submission" date="2019-12" db="EMBL/GenBank/DDBJ databases">
        <title>An insight into the sialome of adult female Ixodes ricinus ticks feeding for 6 days.</title>
        <authorList>
            <person name="Perner J."/>
            <person name="Ribeiro J.M.C."/>
        </authorList>
    </citation>
    <scope>NUCLEOTIDE SEQUENCE</scope>
    <source>
        <strain evidence="2">Semi-engorged</strain>
        <tissue evidence="2">Salivary glands</tissue>
    </source>
</reference>
<evidence type="ECO:0000256" key="1">
    <source>
        <dbReference type="SAM" id="SignalP"/>
    </source>
</evidence>
<protein>
    <submittedName>
        <fullName evidence="2">Putative secreted protein</fullName>
    </submittedName>
</protein>
<dbReference type="EMBL" id="GIFC01001682">
    <property type="protein sequence ID" value="MXU83765.1"/>
    <property type="molecule type" value="Transcribed_RNA"/>
</dbReference>
<name>A0A6B0U5E9_IXORI</name>
<keyword evidence="1" id="KW-0732">Signal</keyword>